<reference evidence="1" key="1">
    <citation type="submission" date="2020-05" db="EMBL/GenBank/DDBJ databases">
        <authorList>
            <person name="Chiriac C."/>
            <person name="Salcher M."/>
            <person name="Ghai R."/>
            <person name="Kavagutti S V."/>
        </authorList>
    </citation>
    <scope>NUCLEOTIDE SEQUENCE</scope>
</reference>
<protein>
    <submittedName>
        <fullName evidence="1">Uncharacterized protein</fullName>
    </submittedName>
</protein>
<proteinExistence type="predicted"/>
<accession>A0A6J5RRI0</accession>
<evidence type="ECO:0000313" key="1">
    <source>
        <dbReference type="EMBL" id="CAB4194444.1"/>
    </source>
</evidence>
<organism evidence="1">
    <name type="scientific">uncultured Caudovirales phage</name>
    <dbReference type="NCBI Taxonomy" id="2100421"/>
    <lineage>
        <taxon>Viruses</taxon>
        <taxon>Duplodnaviria</taxon>
        <taxon>Heunggongvirae</taxon>
        <taxon>Uroviricota</taxon>
        <taxon>Caudoviricetes</taxon>
        <taxon>Peduoviridae</taxon>
        <taxon>Maltschvirus</taxon>
        <taxon>Maltschvirus maltsch</taxon>
    </lineage>
</organism>
<sequence>MPQEQVAMTQEQFDSEYMTASEAMQFLGISRAGFLYGRRVGKLPTPIVLNEGRLFMWKRAEAMGPLQIWKQAIDARKVA</sequence>
<gene>
    <name evidence="1" type="ORF">UFOVP1254_63</name>
</gene>
<dbReference type="EMBL" id="LR797210">
    <property type="protein sequence ID" value="CAB4194444.1"/>
    <property type="molecule type" value="Genomic_DNA"/>
</dbReference>
<name>A0A6J5RRI0_9CAUD</name>